<accession>A0A6A6VPF2</accession>
<evidence type="ECO:0000256" key="1">
    <source>
        <dbReference type="SAM" id="MobiDB-lite"/>
    </source>
</evidence>
<proteinExistence type="predicted"/>
<keyword evidence="3" id="KW-1185">Reference proteome</keyword>
<reference evidence="2" key="1">
    <citation type="journal article" date="2020" name="Stud. Mycol.">
        <title>101 Dothideomycetes genomes: a test case for predicting lifestyles and emergence of pathogens.</title>
        <authorList>
            <person name="Haridas S."/>
            <person name="Albert R."/>
            <person name="Binder M."/>
            <person name="Bloem J."/>
            <person name="Labutti K."/>
            <person name="Salamov A."/>
            <person name="Andreopoulos B."/>
            <person name="Baker S."/>
            <person name="Barry K."/>
            <person name="Bills G."/>
            <person name="Bluhm B."/>
            <person name="Cannon C."/>
            <person name="Castanera R."/>
            <person name="Culley D."/>
            <person name="Daum C."/>
            <person name="Ezra D."/>
            <person name="Gonzalez J."/>
            <person name="Henrissat B."/>
            <person name="Kuo A."/>
            <person name="Liang C."/>
            <person name="Lipzen A."/>
            <person name="Lutzoni F."/>
            <person name="Magnuson J."/>
            <person name="Mondo S."/>
            <person name="Nolan M."/>
            <person name="Ohm R."/>
            <person name="Pangilinan J."/>
            <person name="Park H.-J."/>
            <person name="Ramirez L."/>
            <person name="Alfaro M."/>
            <person name="Sun H."/>
            <person name="Tritt A."/>
            <person name="Yoshinaga Y."/>
            <person name="Zwiers L.-H."/>
            <person name="Turgeon B."/>
            <person name="Goodwin S."/>
            <person name="Spatafora J."/>
            <person name="Crous P."/>
            <person name="Grigoriev I."/>
        </authorList>
    </citation>
    <scope>NUCLEOTIDE SEQUENCE</scope>
    <source>
        <strain evidence="2">CBS 119925</strain>
    </source>
</reference>
<organism evidence="2 3">
    <name type="scientific">Sporormia fimetaria CBS 119925</name>
    <dbReference type="NCBI Taxonomy" id="1340428"/>
    <lineage>
        <taxon>Eukaryota</taxon>
        <taxon>Fungi</taxon>
        <taxon>Dikarya</taxon>
        <taxon>Ascomycota</taxon>
        <taxon>Pezizomycotina</taxon>
        <taxon>Dothideomycetes</taxon>
        <taxon>Pleosporomycetidae</taxon>
        <taxon>Pleosporales</taxon>
        <taxon>Sporormiaceae</taxon>
        <taxon>Sporormia</taxon>
    </lineage>
</organism>
<dbReference type="Proteomes" id="UP000799440">
    <property type="component" value="Unassembled WGS sequence"/>
</dbReference>
<feature type="compositionally biased region" description="Polar residues" evidence="1">
    <location>
        <begin position="12"/>
        <end position="21"/>
    </location>
</feature>
<dbReference type="EMBL" id="MU006562">
    <property type="protein sequence ID" value="KAF2751480.1"/>
    <property type="molecule type" value="Genomic_DNA"/>
</dbReference>
<dbReference type="AlphaFoldDB" id="A0A6A6VPF2"/>
<sequence length="209" mass="22931">MYPMLTLHTQHRTPTPGTPSSDRPPRDYNPQPENGLIDSVKPCVNSRAETASATDRRGTVASLRIGESPTSGFGFQKTISACMYIIRSPLRRGKLEDRHRTPVRTLTRRAQRTKHLLCTSAAGSKLRRLRVLDKLPAELPQYKDGGSSVLLGTVSGTSALGGPQSPLPCTFALDQPVHCAFINFHCHALALLEPQQRHCPFARVGNMPD</sequence>
<evidence type="ECO:0000313" key="2">
    <source>
        <dbReference type="EMBL" id="KAF2751480.1"/>
    </source>
</evidence>
<evidence type="ECO:0000313" key="3">
    <source>
        <dbReference type="Proteomes" id="UP000799440"/>
    </source>
</evidence>
<name>A0A6A6VPF2_9PLEO</name>
<protein>
    <submittedName>
        <fullName evidence="2">Uncharacterized protein</fullName>
    </submittedName>
</protein>
<feature type="region of interest" description="Disordered" evidence="1">
    <location>
        <begin position="1"/>
        <end position="40"/>
    </location>
</feature>
<gene>
    <name evidence="2" type="ORF">M011DRAFT_115663</name>
</gene>